<protein>
    <recommendedName>
        <fullName evidence="5">Low-complexity protein</fullName>
    </recommendedName>
</protein>
<accession>A0ABR6WH43</accession>
<dbReference type="Proteomes" id="UP000653358">
    <property type="component" value="Unassembled WGS sequence"/>
</dbReference>
<comment type="caution">
    <text evidence="3">The sequence shown here is derived from an EMBL/GenBank/DDBJ whole genome shotgun (WGS) entry which is preliminary data.</text>
</comment>
<feature type="chain" id="PRO_5046814386" description="Low-complexity protein" evidence="2">
    <location>
        <begin position="24"/>
        <end position="97"/>
    </location>
</feature>
<dbReference type="EMBL" id="WJBB01000002">
    <property type="protein sequence ID" value="MBC3795789.1"/>
    <property type="molecule type" value="Genomic_DNA"/>
</dbReference>
<proteinExistence type="predicted"/>
<evidence type="ECO:0000256" key="1">
    <source>
        <dbReference type="SAM" id="MobiDB-lite"/>
    </source>
</evidence>
<sequence>MKAKVILVASLALMLVTAGSALAAPANGQGQGNRNGTCVQQGLCDTNGDGICDGTGAGAGMKYGNGSFVDSDGDGVCDLSGGTHPQDGTGMQHGRNK</sequence>
<dbReference type="RefSeq" id="WP_148602483.1">
    <property type="nucleotide sequence ID" value="NZ_RXYB01000003.1"/>
</dbReference>
<reference evidence="3 4" key="1">
    <citation type="journal article" date="2020" name="mSystems">
        <title>Defining Genomic and Predicted Metabolic Features of the Acetobacterium Genus.</title>
        <authorList>
            <person name="Ross D.E."/>
            <person name="Marshall C.W."/>
            <person name="Gulliver D."/>
            <person name="May H.D."/>
            <person name="Norman R.S."/>
        </authorList>
    </citation>
    <scope>NUCLEOTIDE SEQUENCE [LARGE SCALE GENOMIC DNA]</scope>
    <source>
        <strain evidence="3 4">DSM 9173</strain>
    </source>
</reference>
<evidence type="ECO:0000256" key="2">
    <source>
        <dbReference type="SAM" id="SignalP"/>
    </source>
</evidence>
<organism evidence="3 4">
    <name type="scientific">Acetobacterium tundrae</name>
    <dbReference type="NCBI Taxonomy" id="132932"/>
    <lineage>
        <taxon>Bacteria</taxon>
        <taxon>Bacillati</taxon>
        <taxon>Bacillota</taxon>
        <taxon>Clostridia</taxon>
        <taxon>Eubacteriales</taxon>
        <taxon>Eubacteriaceae</taxon>
        <taxon>Acetobacterium</taxon>
    </lineage>
</organism>
<gene>
    <name evidence="3" type="ORF">GH807_01815</name>
</gene>
<keyword evidence="4" id="KW-1185">Reference proteome</keyword>
<feature type="signal peptide" evidence="2">
    <location>
        <begin position="1"/>
        <end position="23"/>
    </location>
</feature>
<feature type="region of interest" description="Disordered" evidence="1">
    <location>
        <begin position="74"/>
        <end position="97"/>
    </location>
</feature>
<evidence type="ECO:0000313" key="4">
    <source>
        <dbReference type="Proteomes" id="UP000653358"/>
    </source>
</evidence>
<evidence type="ECO:0008006" key="5">
    <source>
        <dbReference type="Google" id="ProtNLM"/>
    </source>
</evidence>
<name>A0ABR6WH43_9FIRM</name>
<evidence type="ECO:0000313" key="3">
    <source>
        <dbReference type="EMBL" id="MBC3795789.1"/>
    </source>
</evidence>
<keyword evidence="2" id="KW-0732">Signal</keyword>